<dbReference type="GO" id="GO:0050808">
    <property type="term" value="P:synapse organization"/>
    <property type="evidence" value="ECO:0007669"/>
    <property type="project" value="TreeGrafter"/>
</dbReference>
<evidence type="ECO:0000313" key="3">
    <source>
        <dbReference type="EMBL" id="KAK7079751.1"/>
    </source>
</evidence>
<dbReference type="PANTHER" id="PTHR23279:SF37">
    <property type="entry name" value="DEFECTIVE PROBOSCIS EXTENSION RESPONSE 13, ISOFORM B"/>
    <property type="match status" value="1"/>
</dbReference>
<proteinExistence type="predicted"/>
<keyword evidence="1" id="KW-0732">Signal</keyword>
<evidence type="ECO:0000259" key="2">
    <source>
        <dbReference type="PROSITE" id="PS50835"/>
    </source>
</evidence>
<keyword evidence="4" id="KW-1185">Reference proteome</keyword>
<dbReference type="InterPro" id="IPR013783">
    <property type="entry name" value="Ig-like_fold"/>
</dbReference>
<reference evidence="3 4" key="1">
    <citation type="submission" date="2023-11" db="EMBL/GenBank/DDBJ databases">
        <title>Halocaridina rubra genome assembly.</title>
        <authorList>
            <person name="Smith C."/>
        </authorList>
    </citation>
    <scope>NUCLEOTIDE SEQUENCE [LARGE SCALE GENOMIC DNA]</scope>
    <source>
        <strain evidence="3">EP-1</strain>
        <tissue evidence="3">Whole</tissue>
    </source>
</reference>
<dbReference type="PANTHER" id="PTHR23279">
    <property type="entry name" value="DEFECTIVE PROBOSCIS EXTENSION RESPONSE DPR -RELATED"/>
    <property type="match status" value="1"/>
</dbReference>
<name>A0AAN8XBI2_HALRR</name>
<organism evidence="3 4">
    <name type="scientific">Halocaridina rubra</name>
    <name type="common">Hawaiian red shrimp</name>
    <dbReference type="NCBI Taxonomy" id="373956"/>
    <lineage>
        <taxon>Eukaryota</taxon>
        <taxon>Metazoa</taxon>
        <taxon>Ecdysozoa</taxon>
        <taxon>Arthropoda</taxon>
        <taxon>Crustacea</taxon>
        <taxon>Multicrustacea</taxon>
        <taxon>Malacostraca</taxon>
        <taxon>Eumalacostraca</taxon>
        <taxon>Eucarida</taxon>
        <taxon>Decapoda</taxon>
        <taxon>Pleocyemata</taxon>
        <taxon>Caridea</taxon>
        <taxon>Atyoidea</taxon>
        <taxon>Atyidae</taxon>
        <taxon>Halocaridina</taxon>
    </lineage>
</organism>
<dbReference type="InterPro" id="IPR037448">
    <property type="entry name" value="Zig-8"/>
</dbReference>
<dbReference type="GO" id="GO:0032589">
    <property type="term" value="C:neuron projection membrane"/>
    <property type="evidence" value="ECO:0007669"/>
    <property type="project" value="TreeGrafter"/>
</dbReference>
<dbReference type="Gene3D" id="2.60.40.10">
    <property type="entry name" value="Immunoglobulins"/>
    <property type="match status" value="1"/>
</dbReference>
<feature type="chain" id="PRO_5043045585" description="Ig-like domain-containing protein" evidence="1">
    <location>
        <begin position="26"/>
        <end position="165"/>
    </location>
</feature>
<dbReference type="PROSITE" id="PS51257">
    <property type="entry name" value="PROKAR_LIPOPROTEIN"/>
    <property type="match status" value="1"/>
</dbReference>
<dbReference type="SMART" id="SM00409">
    <property type="entry name" value="IG"/>
    <property type="match status" value="1"/>
</dbReference>
<dbReference type="Proteomes" id="UP001381693">
    <property type="component" value="Unassembled WGS sequence"/>
</dbReference>
<dbReference type="InterPro" id="IPR003599">
    <property type="entry name" value="Ig_sub"/>
</dbReference>
<dbReference type="InterPro" id="IPR007110">
    <property type="entry name" value="Ig-like_dom"/>
</dbReference>
<dbReference type="CDD" id="cd00099">
    <property type="entry name" value="IgV"/>
    <property type="match status" value="1"/>
</dbReference>
<dbReference type="InterPro" id="IPR036179">
    <property type="entry name" value="Ig-like_dom_sf"/>
</dbReference>
<dbReference type="SUPFAM" id="SSF48726">
    <property type="entry name" value="Immunoglobulin"/>
    <property type="match status" value="1"/>
</dbReference>
<dbReference type="SMART" id="SM00408">
    <property type="entry name" value="IGc2"/>
    <property type="match status" value="1"/>
</dbReference>
<feature type="domain" description="Ig-like" evidence="2">
    <location>
        <begin position="45"/>
        <end position="144"/>
    </location>
</feature>
<evidence type="ECO:0000256" key="1">
    <source>
        <dbReference type="SAM" id="SignalP"/>
    </source>
</evidence>
<dbReference type="PROSITE" id="PS50835">
    <property type="entry name" value="IG_LIKE"/>
    <property type="match status" value="1"/>
</dbReference>
<sequence>MFLATRRTLHLHLLLFVVLISCSTSDQEGGRWGNPNNQLGVPREPEKLSEERFVTQNNSEVVGQVGSSVILHCKTSSATGGLVSWIRKRDYQLLTVGLHTHSSDDRFTINYVHWDWQLHIRYVQPRDAGAYECQVSSHPPTSLFVHLQVVGQRLRRRFLGPLKNM</sequence>
<comment type="caution">
    <text evidence="3">The sequence shown here is derived from an EMBL/GenBank/DDBJ whole genome shotgun (WGS) entry which is preliminary data.</text>
</comment>
<gene>
    <name evidence="3" type="ORF">SK128_003109</name>
</gene>
<dbReference type="InterPro" id="IPR003598">
    <property type="entry name" value="Ig_sub2"/>
</dbReference>
<feature type="signal peptide" evidence="1">
    <location>
        <begin position="1"/>
        <end position="25"/>
    </location>
</feature>
<dbReference type="EMBL" id="JAXCGZ010006445">
    <property type="protein sequence ID" value="KAK7079751.1"/>
    <property type="molecule type" value="Genomic_DNA"/>
</dbReference>
<dbReference type="AlphaFoldDB" id="A0AAN8XBI2"/>
<dbReference type="InterPro" id="IPR013151">
    <property type="entry name" value="Immunoglobulin_dom"/>
</dbReference>
<accession>A0AAN8XBI2</accession>
<protein>
    <recommendedName>
        <fullName evidence="2">Ig-like domain-containing protein</fullName>
    </recommendedName>
</protein>
<evidence type="ECO:0000313" key="4">
    <source>
        <dbReference type="Proteomes" id="UP001381693"/>
    </source>
</evidence>
<dbReference type="Pfam" id="PF00047">
    <property type="entry name" value="ig"/>
    <property type="match status" value="1"/>
</dbReference>